<dbReference type="PROSITE" id="PS50041">
    <property type="entry name" value="C_TYPE_LECTIN_2"/>
    <property type="match status" value="1"/>
</dbReference>
<keyword evidence="22" id="KW-1185">Reference proteome</keyword>
<feature type="chain" id="PRO_5029511754" description="Thrombomodulin" evidence="18">
    <location>
        <begin position="20"/>
        <end position="552"/>
    </location>
</feature>
<dbReference type="Pfam" id="PF07645">
    <property type="entry name" value="EGF_CA"/>
    <property type="match status" value="1"/>
</dbReference>
<feature type="domain" description="EGF-like" evidence="19">
    <location>
        <begin position="418"/>
        <end position="455"/>
    </location>
</feature>
<evidence type="ECO:0000256" key="7">
    <source>
        <dbReference type="ARBA" id="ARBA00022734"/>
    </source>
</evidence>
<dbReference type="InterPro" id="IPR057350">
    <property type="entry name" value="THBD"/>
</dbReference>
<keyword evidence="9" id="KW-0654">Proteoglycan</keyword>
<dbReference type="GO" id="GO:0030246">
    <property type="term" value="F:carbohydrate binding"/>
    <property type="evidence" value="ECO:0007669"/>
    <property type="project" value="UniProtKB-KW"/>
</dbReference>
<proteinExistence type="predicted"/>
<feature type="signal peptide" evidence="18">
    <location>
        <begin position="1"/>
        <end position="19"/>
    </location>
</feature>
<name>A0A7K4LJ86_9AVES</name>
<dbReference type="InterPro" id="IPR001881">
    <property type="entry name" value="EGF-like_Ca-bd_dom"/>
</dbReference>
<dbReference type="GO" id="GO:0004888">
    <property type="term" value="F:transmembrane signaling receptor activity"/>
    <property type="evidence" value="ECO:0007669"/>
    <property type="project" value="InterPro"/>
</dbReference>
<dbReference type="Gene3D" id="3.10.100.10">
    <property type="entry name" value="Mannose-Binding Protein A, subunit A"/>
    <property type="match status" value="1"/>
</dbReference>
<dbReference type="SMART" id="SM00181">
    <property type="entry name" value="EGF"/>
    <property type="match status" value="6"/>
</dbReference>
<keyword evidence="6 18" id="KW-0732">Signal</keyword>
<keyword evidence="12" id="KW-1015">Disulfide bond</keyword>
<comment type="subcellular location">
    <subcellularLocation>
        <location evidence="1">Membrane</location>
        <topology evidence="1">Single-pass type I membrane protein</topology>
    </subcellularLocation>
</comment>
<dbReference type="Pfam" id="PF25444">
    <property type="entry name" value="THBD"/>
    <property type="match status" value="1"/>
</dbReference>
<accession>A0A7K4LJ86</accession>
<feature type="non-terminal residue" evidence="21">
    <location>
        <position position="1"/>
    </location>
</feature>
<keyword evidence="8" id="KW-0677">Repeat</keyword>
<dbReference type="PANTHER" id="PTHR14789:SF9">
    <property type="entry name" value="THROMBOMODULIN"/>
    <property type="match status" value="1"/>
</dbReference>
<dbReference type="InterPro" id="IPR026823">
    <property type="entry name" value="cEGF"/>
</dbReference>
<evidence type="ECO:0000313" key="22">
    <source>
        <dbReference type="Proteomes" id="UP000534426"/>
    </source>
</evidence>
<keyword evidence="10 17" id="KW-1133">Transmembrane helix</keyword>
<sequence length="552" mass="59490">MRRLPLPLLLLAAAAAGLGLLSEPPGEPSGTQCLEHDCFSVFWQPAAFGAASAACERRGGHLMTVRSTVAEDALALLLQNRSGSLWLGLRLPHGCPEPAQRLRGFQWVTGDRRTDYVNWRRAPGRCGPRCVAVAQDLRWEERRCEAPADGFLCEFNYGDSCPKLRAPAALDITYTTPFGARGSDFLALPPGSAARVEALGLELRCAETGADGGLRWGRDAPGAWACKLGNGGCDEECRDEDGQPRCVCPPGTRLGTDGRSCVSSCAGAPCQHHCVPDGTGFHCMCDAGYELAADGSSCQDVDDCATKPGICDQECVNTEGGFECYCHSGYEMAEGHCRPVPHCRKARCAHVCEDVPGGYRCHCFSGYTVHPQHATQCVLHCNRSECLAQCNPHTKESCECPDGFILDTREGDLNFCVDIDECDMNHCEQNCTNHPGSYTCHCRAGYVLFDQHWCKKVDDDGETYSGDAELGTEAPVATRTPPKAGHLHPGVLVGITVGILSMVLVVLALVCHLVKKRCRSPSSMDYKCSGSTEKEMGLHQVTPACASATRKL</sequence>
<evidence type="ECO:0000256" key="13">
    <source>
        <dbReference type="ARBA" id="ARBA00023180"/>
    </source>
</evidence>
<dbReference type="GO" id="GO:0016020">
    <property type="term" value="C:membrane"/>
    <property type="evidence" value="ECO:0007669"/>
    <property type="project" value="UniProtKB-SubCell"/>
</dbReference>
<dbReference type="InterPro" id="IPR000742">
    <property type="entry name" value="EGF"/>
</dbReference>
<evidence type="ECO:0000256" key="2">
    <source>
        <dbReference type="ARBA" id="ARBA00019822"/>
    </source>
</evidence>
<dbReference type="PROSITE" id="PS01186">
    <property type="entry name" value="EGF_2"/>
    <property type="match status" value="2"/>
</dbReference>
<feature type="domain" description="C-type lectin" evidence="20">
    <location>
        <begin position="34"/>
        <end position="145"/>
    </location>
</feature>
<keyword evidence="5 17" id="KW-0812">Transmembrane</keyword>
<evidence type="ECO:0000256" key="16">
    <source>
        <dbReference type="PROSITE-ProRule" id="PRU00076"/>
    </source>
</evidence>
<keyword evidence="11 17" id="KW-0472">Membrane</keyword>
<evidence type="ECO:0000256" key="14">
    <source>
        <dbReference type="ARBA" id="ARBA00045242"/>
    </source>
</evidence>
<evidence type="ECO:0000256" key="12">
    <source>
        <dbReference type="ARBA" id="ARBA00023157"/>
    </source>
</evidence>
<dbReference type="Pfam" id="PF00059">
    <property type="entry name" value="Lectin_C"/>
    <property type="match status" value="1"/>
</dbReference>
<feature type="non-terminal residue" evidence="21">
    <location>
        <position position="552"/>
    </location>
</feature>
<evidence type="ECO:0000256" key="8">
    <source>
        <dbReference type="ARBA" id="ARBA00022737"/>
    </source>
</evidence>
<comment type="caution">
    <text evidence="21">The sequence shown here is derived from an EMBL/GenBank/DDBJ whole genome shotgun (WGS) entry which is preliminary data.</text>
</comment>
<comment type="caution">
    <text evidence="16">Lacks conserved residue(s) required for the propagation of feature annotation.</text>
</comment>
<dbReference type="GO" id="GO:0005509">
    <property type="term" value="F:calcium ion binding"/>
    <property type="evidence" value="ECO:0007669"/>
    <property type="project" value="InterPro"/>
</dbReference>
<dbReference type="PROSITE" id="PS00010">
    <property type="entry name" value="ASX_HYDROXYL"/>
    <property type="match status" value="2"/>
</dbReference>
<evidence type="ECO:0000259" key="20">
    <source>
        <dbReference type="PROSITE" id="PS50041"/>
    </source>
</evidence>
<evidence type="ECO:0000256" key="17">
    <source>
        <dbReference type="SAM" id="Phobius"/>
    </source>
</evidence>
<organism evidence="21 22">
    <name type="scientific">Crypturellus undulatus</name>
    <dbReference type="NCBI Taxonomy" id="48396"/>
    <lineage>
        <taxon>Eukaryota</taxon>
        <taxon>Metazoa</taxon>
        <taxon>Chordata</taxon>
        <taxon>Craniata</taxon>
        <taxon>Vertebrata</taxon>
        <taxon>Euteleostomi</taxon>
        <taxon>Archelosauria</taxon>
        <taxon>Archosauria</taxon>
        <taxon>Dinosauria</taxon>
        <taxon>Saurischia</taxon>
        <taxon>Theropoda</taxon>
        <taxon>Coelurosauria</taxon>
        <taxon>Aves</taxon>
        <taxon>Palaeognathae</taxon>
        <taxon>Tinamiformes</taxon>
        <taxon>Tinamidae</taxon>
        <taxon>Crypturellus</taxon>
    </lineage>
</organism>
<dbReference type="InterPro" id="IPR016186">
    <property type="entry name" value="C-type_lectin-like/link_sf"/>
</dbReference>
<reference evidence="21 22" key="1">
    <citation type="submission" date="2019-09" db="EMBL/GenBank/DDBJ databases">
        <title>Bird 10,000 Genomes (B10K) Project - Family phase.</title>
        <authorList>
            <person name="Zhang G."/>
        </authorList>
    </citation>
    <scope>NUCLEOTIDE SEQUENCE [LARGE SCALE GENOMIC DNA]</scope>
    <source>
        <strain evidence="21">B10K-MSB-37135</strain>
        <tissue evidence="21">Heart</tissue>
    </source>
</reference>
<evidence type="ECO:0000256" key="1">
    <source>
        <dbReference type="ARBA" id="ARBA00004479"/>
    </source>
</evidence>
<dbReference type="PROSITE" id="PS50026">
    <property type="entry name" value="EGF_3"/>
    <property type="match status" value="1"/>
</dbReference>
<evidence type="ECO:0000313" key="21">
    <source>
        <dbReference type="EMBL" id="NWJ03969.1"/>
    </source>
</evidence>
<dbReference type="InterPro" id="IPR009030">
    <property type="entry name" value="Growth_fac_rcpt_cys_sf"/>
</dbReference>
<gene>
    <name evidence="21" type="primary">Thbd</name>
    <name evidence="21" type="ORF">CRYUND_R09813</name>
</gene>
<dbReference type="Proteomes" id="UP000534426">
    <property type="component" value="Unassembled WGS sequence"/>
</dbReference>
<evidence type="ECO:0000256" key="11">
    <source>
        <dbReference type="ARBA" id="ARBA00023136"/>
    </source>
</evidence>
<dbReference type="InterPro" id="IPR000152">
    <property type="entry name" value="EGF-type_Asp/Asn_hydroxyl_site"/>
</dbReference>
<dbReference type="SUPFAM" id="SSF57184">
    <property type="entry name" value="Growth factor receptor domain"/>
    <property type="match status" value="2"/>
</dbReference>
<dbReference type="Pfam" id="PF12662">
    <property type="entry name" value="cEGF"/>
    <property type="match status" value="1"/>
</dbReference>
<dbReference type="PRINTS" id="PR00907">
    <property type="entry name" value="THRMBOMODULN"/>
</dbReference>
<dbReference type="Pfam" id="PF09064">
    <property type="entry name" value="EGF_Tme5"/>
    <property type="match status" value="1"/>
</dbReference>
<dbReference type="InterPro" id="IPR018097">
    <property type="entry name" value="EGF_Ca-bd_CS"/>
</dbReference>
<keyword evidence="4" id="KW-0597">Phosphoprotein</keyword>
<dbReference type="PANTHER" id="PTHR14789">
    <property type="entry name" value="CHONDROLECTIN VARIANT CHODLFDELTAE"/>
    <property type="match status" value="1"/>
</dbReference>
<keyword evidence="13" id="KW-0325">Glycoprotein</keyword>
<dbReference type="PIRSF" id="PIRSF001775">
    <property type="entry name" value="CD93/CD141"/>
    <property type="match status" value="1"/>
</dbReference>
<dbReference type="SUPFAM" id="SSF56436">
    <property type="entry name" value="C-type lectin-like"/>
    <property type="match status" value="1"/>
</dbReference>
<dbReference type="InterPro" id="IPR049883">
    <property type="entry name" value="NOTCH1_EGF-like"/>
</dbReference>
<dbReference type="InterPro" id="IPR001304">
    <property type="entry name" value="C-type_lectin-like"/>
</dbReference>
<evidence type="ECO:0000256" key="15">
    <source>
        <dbReference type="ARBA" id="ARBA00046453"/>
    </source>
</evidence>
<evidence type="ECO:0000256" key="4">
    <source>
        <dbReference type="ARBA" id="ARBA00022553"/>
    </source>
</evidence>
<dbReference type="SMART" id="SM00179">
    <property type="entry name" value="EGF_CA"/>
    <property type="match status" value="5"/>
</dbReference>
<dbReference type="InterPro" id="IPR051505">
    <property type="entry name" value="C-type_lectin_domain"/>
</dbReference>
<dbReference type="CDD" id="cd00054">
    <property type="entry name" value="EGF_CA"/>
    <property type="match status" value="1"/>
</dbReference>
<evidence type="ECO:0000259" key="19">
    <source>
        <dbReference type="PROSITE" id="PS50026"/>
    </source>
</evidence>
<dbReference type="InterPro" id="IPR016187">
    <property type="entry name" value="CTDL_fold"/>
</dbReference>
<dbReference type="InterPro" id="IPR015149">
    <property type="entry name" value="Tme5_EGF-like"/>
</dbReference>
<keyword evidence="3 16" id="KW-0245">EGF-like domain</keyword>
<comment type="function">
    <text evidence="14">Endothelial cell receptor that plays a critical role in regulating several physiological processes including hemostasis, coagulation, fibrinolysis, inflammation, and angiogenesis. Acts as a cofactor for thrombin activation of protein C/PROC on the surface of vascular endothelial cells leading to initiation of the activated protein C anticoagulant pathway. Also accelerates the activation of the plasma carboxypeptidase B2/CPB2, which catalyzes removal of C-terminal basic amino acids from its substrates including kinins or anaphylatoxins leading to fibrinolysis inhibition. Plays critical protective roles in changing the cleavage specificity of protease-activated receptor 1/PAR1, inhibiting endothelial cell permeability and inflammation. Suppresses inflammation distinctly from its anticoagulant cofactor activity by sequestering HMGB1 thereby preventing it from engaging cellular receptors such as RAGE and contributing to the inflammatory response.</text>
</comment>
<evidence type="ECO:0000256" key="18">
    <source>
        <dbReference type="SAM" id="SignalP"/>
    </source>
</evidence>
<evidence type="ECO:0000256" key="5">
    <source>
        <dbReference type="ARBA" id="ARBA00022692"/>
    </source>
</evidence>
<dbReference type="EMBL" id="VWPW01014068">
    <property type="protein sequence ID" value="NWJ03969.1"/>
    <property type="molecule type" value="Genomic_DNA"/>
</dbReference>
<dbReference type="AlphaFoldDB" id="A0A7K4LJ86"/>
<dbReference type="SMART" id="SM00034">
    <property type="entry name" value="CLECT"/>
    <property type="match status" value="1"/>
</dbReference>
<dbReference type="Gene3D" id="2.10.25.10">
    <property type="entry name" value="Laminin"/>
    <property type="match status" value="6"/>
</dbReference>
<protein>
    <recommendedName>
        <fullName evidence="2">Thrombomodulin</fullName>
    </recommendedName>
</protein>
<comment type="subunit">
    <text evidence="15">Interacts with ITGAL, ITGAM and ITGB2. Interacts with thrombin/F2; this interaction switches the specificity of thrombin from a procoagulant to an anticoagulant and antifibrinolytic protease. Interacts with ANGP1 and ANGP2; these interactions significantly inhibit the generation of activated PC and TAFIa/CPB2 by the thrombin/thrombomodulin complex. Interacts with PF4; this interaction enhances generation of activated protein C. Interacts with HMGB1; this interaction inhibits HMGB1 inflammatory activity.</text>
</comment>
<dbReference type="PROSITE" id="PS01187">
    <property type="entry name" value="EGF_CA"/>
    <property type="match status" value="2"/>
</dbReference>
<feature type="transmembrane region" description="Helical" evidence="17">
    <location>
        <begin position="491"/>
        <end position="514"/>
    </location>
</feature>
<evidence type="ECO:0000256" key="3">
    <source>
        <dbReference type="ARBA" id="ARBA00022536"/>
    </source>
</evidence>
<keyword evidence="7" id="KW-0430">Lectin</keyword>
<evidence type="ECO:0000256" key="6">
    <source>
        <dbReference type="ARBA" id="ARBA00022729"/>
    </source>
</evidence>
<evidence type="ECO:0000256" key="9">
    <source>
        <dbReference type="ARBA" id="ARBA00022974"/>
    </source>
</evidence>
<evidence type="ECO:0000256" key="10">
    <source>
        <dbReference type="ARBA" id="ARBA00022989"/>
    </source>
</evidence>